<organism evidence="3 4">
    <name type="scientific">Candidatus Fukatsuia symbiotica</name>
    <dbReference type="NCBI Taxonomy" id="1878942"/>
    <lineage>
        <taxon>Bacteria</taxon>
        <taxon>Pseudomonadati</taxon>
        <taxon>Pseudomonadota</taxon>
        <taxon>Gammaproteobacteria</taxon>
        <taxon>Enterobacterales</taxon>
        <taxon>Yersiniaceae</taxon>
        <taxon>Candidatus Fukatsuia</taxon>
    </lineage>
</organism>
<evidence type="ECO:0000313" key="4">
    <source>
        <dbReference type="Proteomes" id="UP000261875"/>
    </source>
</evidence>
<evidence type="ECO:0000256" key="1">
    <source>
        <dbReference type="ARBA" id="ARBA00005578"/>
    </source>
</evidence>
<evidence type="ECO:0000256" key="2">
    <source>
        <dbReference type="RuleBase" id="RU003860"/>
    </source>
</evidence>
<comment type="similarity">
    <text evidence="1 2">Belongs to the BolA/IbaG family.</text>
</comment>
<dbReference type="OrthoDB" id="9801469at2"/>
<dbReference type="STRING" id="1878942.GCA_900128755_01588"/>
<proteinExistence type="inferred from homology"/>
<dbReference type="KEGG" id="fsm:CCS41_06765"/>
<dbReference type="PIRSF" id="PIRSF003113">
    <property type="entry name" value="BolA"/>
    <property type="match status" value="1"/>
</dbReference>
<dbReference type="GO" id="GO:0006351">
    <property type="term" value="P:DNA-templated transcription"/>
    <property type="evidence" value="ECO:0007669"/>
    <property type="project" value="TreeGrafter"/>
</dbReference>
<keyword evidence="4" id="KW-1185">Reference proteome</keyword>
<dbReference type="InterPro" id="IPR002634">
    <property type="entry name" value="BolA"/>
</dbReference>
<reference evidence="3 4" key="1">
    <citation type="submission" date="2017-05" db="EMBL/GenBank/DDBJ databases">
        <title>Genome sequence of Candidatus Fukatsuia symbiotica and Candidatus Hamiltonella defensa from Acyrthosiphon pisum strain 5D.</title>
        <authorList>
            <person name="Patel V.A."/>
            <person name="Chevignon G."/>
            <person name="Russell J.A."/>
            <person name="Oliver K.M."/>
        </authorList>
    </citation>
    <scope>NUCLEOTIDE SEQUENCE [LARGE SCALE GENOMIC DNA]</scope>
    <source>
        <strain evidence="3 4">5D</strain>
    </source>
</reference>
<dbReference type="EMBL" id="CP021659">
    <property type="protein sequence ID" value="AWK14241.1"/>
    <property type="molecule type" value="Genomic_DNA"/>
</dbReference>
<sequence length="111" mass="13022">MPFVAERIEKKLKEKFKPTHLKVIDESFRHDVPAGSETHFKVVIISDKFSDQVFTTRHREIYSLLAQEFEEGLRALVLHTHTQKEWKDLQYTVAASPPCRNDGRPFDLKEL</sequence>
<dbReference type="PANTHER" id="PTHR46229:SF2">
    <property type="entry name" value="BOLA-LIKE PROTEIN 1"/>
    <property type="match status" value="1"/>
</dbReference>
<dbReference type="InterPro" id="IPR036065">
    <property type="entry name" value="BolA-like_sf"/>
</dbReference>
<protein>
    <submittedName>
        <fullName evidence="3">BolA family transcriptional regulator</fullName>
    </submittedName>
</protein>
<dbReference type="Proteomes" id="UP000261875">
    <property type="component" value="Chromosome"/>
</dbReference>
<dbReference type="Pfam" id="PF01722">
    <property type="entry name" value="BolA"/>
    <property type="match status" value="1"/>
</dbReference>
<evidence type="ECO:0000313" key="3">
    <source>
        <dbReference type="EMBL" id="AWK14241.1"/>
    </source>
</evidence>
<gene>
    <name evidence="3" type="ORF">CCS41_06765</name>
</gene>
<dbReference type="AlphaFoldDB" id="A0A2U8I505"/>
<dbReference type="NCBIfam" id="NF008638">
    <property type="entry name" value="PRK11628.1"/>
    <property type="match status" value="1"/>
</dbReference>
<dbReference type="SUPFAM" id="SSF82657">
    <property type="entry name" value="BolA-like"/>
    <property type="match status" value="1"/>
</dbReference>
<dbReference type="InterPro" id="IPR050961">
    <property type="entry name" value="BolA/IbaG_stress_morph_reg"/>
</dbReference>
<dbReference type="PANTHER" id="PTHR46229">
    <property type="entry name" value="BOLA TRANSCRIPTION REGULATOR"/>
    <property type="match status" value="1"/>
</dbReference>
<name>A0A2U8I505_9GAMM</name>
<dbReference type="GO" id="GO:0005829">
    <property type="term" value="C:cytosol"/>
    <property type="evidence" value="ECO:0007669"/>
    <property type="project" value="TreeGrafter"/>
</dbReference>
<accession>A0A2U8I505</accession>
<dbReference type="Gene3D" id="3.30.300.90">
    <property type="entry name" value="BolA-like"/>
    <property type="match status" value="1"/>
</dbReference>